<dbReference type="RefSeq" id="XP_013271915.1">
    <property type="nucleotide sequence ID" value="XM_013416461.1"/>
</dbReference>
<organism evidence="2 3">
    <name type="scientific">Rhinocladiella mackenziei CBS 650.93</name>
    <dbReference type="NCBI Taxonomy" id="1442369"/>
    <lineage>
        <taxon>Eukaryota</taxon>
        <taxon>Fungi</taxon>
        <taxon>Dikarya</taxon>
        <taxon>Ascomycota</taxon>
        <taxon>Pezizomycotina</taxon>
        <taxon>Eurotiomycetes</taxon>
        <taxon>Chaetothyriomycetidae</taxon>
        <taxon>Chaetothyriales</taxon>
        <taxon>Herpotrichiellaceae</taxon>
        <taxon>Rhinocladiella</taxon>
    </lineage>
</organism>
<gene>
    <name evidence="2" type="ORF">Z518_05649</name>
</gene>
<name>A0A0D2IG58_9EURO</name>
<evidence type="ECO:0000313" key="3">
    <source>
        <dbReference type="Proteomes" id="UP000053617"/>
    </source>
</evidence>
<sequence length="298" mass="34291">MGHLMVMRLKIIKSPLTPRDIQSEASIQDPTWLPSDRSHPKDKRKRNTTLTESVLGAQLTKRIRRPNLPAQKVARKGFEIGTSDYEQLQGLYHNMMQWSTVSETVAFSQSAQEQAPAPVVVENPTLLYREESLQFVSFDQKARALEVVIREIEGGYRKRLESLRKDDLKYFVYSDTCEDTIFSHIFDKLEETCTRQSSISRKNGHSSETANLNTTVDYDGKRWEFKSVQKKAETLGTALGEVVEAIVKWIDLIKQVDVGQRTDRVKRSEERKLPRYFAGDFLPRIRLSLQENGARALR</sequence>
<evidence type="ECO:0000313" key="2">
    <source>
        <dbReference type="EMBL" id="KIX04779.1"/>
    </source>
</evidence>
<feature type="region of interest" description="Disordered" evidence="1">
    <location>
        <begin position="23"/>
        <end position="48"/>
    </location>
</feature>
<evidence type="ECO:0000256" key="1">
    <source>
        <dbReference type="SAM" id="MobiDB-lite"/>
    </source>
</evidence>
<accession>A0A0D2IG58</accession>
<protein>
    <submittedName>
        <fullName evidence="2">Rhinocladiella mackenziei CBS 650.93 unplaced genomic scaffold supercont1.4, whole genome shotgun sequence</fullName>
    </submittedName>
</protein>
<dbReference type="AlphaFoldDB" id="A0A0D2IG58"/>
<dbReference type="VEuPathDB" id="FungiDB:Z518_05649"/>
<dbReference type="Proteomes" id="UP000053617">
    <property type="component" value="Unassembled WGS sequence"/>
</dbReference>
<dbReference type="HOGENOM" id="CLU_934317_0_0_1"/>
<proteinExistence type="predicted"/>
<keyword evidence="3" id="KW-1185">Reference proteome</keyword>
<dbReference type="EMBL" id="KN847478">
    <property type="protein sequence ID" value="KIX04779.1"/>
    <property type="molecule type" value="Genomic_DNA"/>
</dbReference>
<reference evidence="2 3" key="1">
    <citation type="submission" date="2015-01" db="EMBL/GenBank/DDBJ databases">
        <title>The Genome Sequence of Rhinocladiella mackenzie CBS 650.93.</title>
        <authorList>
            <consortium name="The Broad Institute Genomics Platform"/>
            <person name="Cuomo C."/>
            <person name="de Hoog S."/>
            <person name="Gorbushina A."/>
            <person name="Stielow B."/>
            <person name="Teixiera M."/>
            <person name="Abouelleil A."/>
            <person name="Chapman S.B."/>
            <person name="Priest M."/>
            <person name="Young S.K."/>
            <person name="Wortman J."/>
            <person name="Nusbaum C."/>
            <person name="Birren B."/>
        </authorList>
    </citation>
    <scope>NUCLEOTIDE SEQUENCE [LARGE SCALE GENOMIC DNA]</scope>
    <source>
        <strain evidence="2 3">CBS 650.93</strain>
    </source>
</reference>
<dbReference type="GeneID" id="25293720"/>